<proteinExistence type="predicted"/>
<name>A0A224YFZ5_9ACAR</name>
<sequence length="105" mass="11852">MLQYTFVKSEVVLMAIYFIYISNLWNSEYVNAGGPGNKPAGRWRTNAWCRENGSECKPPTASRNFTRWFATQNGSACYSIQTCGCIAGRYATETQCKWNCGIRGK</sequence>
<dbReference type="AlphaFoldDB" id="A0A224YFZ5"/>
<evidence type="ECO:0008006" key="2">
    <source>
        <dbReference type="Google" id="ProtNLM"/>
    </source>
</evidence>
<accession>A0A224YFZ5</accession>
<organism evidence="1">
    <name type="scientific">Rhipicephalus zambeziensis</name>
    <dbReference type="NCBI Taxonomy" id="60191"/>
    <lineage>
        <taxon>Eukaryota</taxon>
        <taxon>Metazoa</taxon>
        <taxon>Ecdysozoa</taxon>
        <taxon>Arthropoda</taxon>
        <taxon>Chelicerata</taxon>
        <taxon>Arachnida</taxon>
        <taxon>Acari</taxon>
        <taxon>Parasitiformes</taxon>
        <taxon>Ixodida</taxon>
        <taxon>Ixodoidea</taxon>
        <taxon>Ixodidae</taxon>
        <taxon>Rhipicephalinae</taxon>
        <taxon>Rhipicephalus</taxon>
        <taxon>Rhipicephalus</taxon>
    </lineage>
</organism>
<dbReference type="EMBL" id="GFPF01001987">
    <property type="protein sequence ID" value="MAA13133.1"/>
    <property type="molecule type" value="Transcribed_RNA"/>
</dbReference>
<reference evidence="1" key="1">
    <citation type="journal article" date="2017" name="Parasit. Vectors">
        <title>Sialotranscriptomics of Rhipicephalus zambeziensis reveals intricate expression profiles of secretory proteins and suggests tight temporal transcriptional regulation during blood-feeding.</title>
        <authorList>
            <person name="de Castro M.H."/>
            <person name="de Klerk D."/>
            <person name="Pienaar R."/>
            <person name="Rees D.J.G."/>
            <person name="Mans B.J."/>
        </authorList>
    </citation>
    <scope>NUCLEOTIDE SEQUENCE</scope>
    <source>
        <tissue evidence="1">Salivary glands</tissue>
    </source>
</reference>
<protein>
    <recommendedName>
        <fullName evidence="2">Pancreatic trypsin inhibitor</fullName>
    </recommendedName>
</protein>
<evidence type="ECO:0000313" key="1">
    <source>
        <dbReference type="EMBL" id="MAA13133.1"/>
    </source>
</evidence>